<feature type="region of interest" description="Disordered" evidence="1">
    <location>
        <begin position="19"/>
        <end position="90"/>
    </location>
</feature>
<accession>A0A939T6N9</accession>
<organism evidence="2 3">
    <name type="scientific">Actinomadura barringtoniae</name>
    <dbReference type="NCBI Taxonomy" id="1427535"/>
    <lineage>
        <taxon>Bacteria</taxon>
        <taxon>Bacillati</taxon>
        <taxon>Actinomycetota</taxon>
        <taxon>Actinomycetes</taxon>
        <taxon>Streptosporangiales</taxon>
        <taxon>Thermomonosporaceae</taxon>
        <taxon>Actinomadura</taxon>
    </lineage>
</organism>
<protein>
    <submittedName>
        <fullName evidence="2">Uncharacterized protein</fullName>
    </submittedName>
</protein>
<evidence type="ECO:0000313" key="3">
    <source>
        <dbReference type="Proteomes" id="UP000669179"/>
    </source>
</evidence>
<dbReference type="AlphaFoldDB" id="A0A939T6N9"/>
<dbReference type="RefSeq" id="WP_208263395.1">
    <property type="nucleotide sequence ID" value="NZ_JAGEOJ010000033.1"/>
</dbReference>
<evidence type="ECO:0000256" key="1">
    <source>
        <dbReference type="SAM" id="MobiDB-lite"/>
    </source>
</evidence>
<gene>
    <name evidence="2" type="ORF">J4573_49330</name>
</gene>
<dbReference type="EMBL" id="JAGEOJ010000033">
    <property type="protein sequence ID" value="MBO2455166.1"/>
    <property type="molecule type" value="Genomic_DNA"/>
</dbReference>
<proteinExistence type="predicted"/>
<evidence type="ECO:0000313" key="2">
    <source>
        <dbReference type="EMBL" id="MBO2455166.1"/>
    </source>
</evidence>
<keyword evidence="3" id="KW-1185">Reference proteome</keyword>
<dbReference type="Proteomes" id="UP000669179">
    <property type="component" value="Unassembled WGS sequence"/>
</dbReference>
<feature type="compositionally biased region" description="Low complexity" evidence="1">
    <location>
        <begin position="73"/>
        <end position="90"/>
    </location>
</feature>
<reference evidence="2" key="1">
    <citation type="submission" date="2021-03" db="EMBL/GenBank/DDBJ databases">
        <authorList>
            <person name="Kanchanasin P."/>
            <person name="Saeng-In P."/>
            <person name="Phongsopitanun W."/>
            <person name="Yuki M."/>
            <person name="Kudo T."/>
            <person name="Ohkuma M."/>
            <person name="Tanasupawat S."/>
        </authorList>
    </citation>
    <scope>NUCLEOTIDE SEQUENCE</scope>
    <source>
        <strain evidence="2">GKU 128</strain>
    </source>
</reference>
<sequence>MHLKSLTAAVALGVGLTGTGLTSAEAGTGLTSAEAGTATPTPPAAPGHLPSRHPGHLPSRHPGDNPSKPGTPPIAAAPGKAIPKAPNYTG</sequence>
<comment type="caution">
    <text evidence="2">The sequence shown here is derived from an EMBL/GenBank/DDBJ whole genome shotgun (WGS) entry which is preliminary data.</text>
</comment>
<name>A0A939T6N9_9ACTN</name>
<feature type="compositionally biased region" description="Basic residues" evidence="1">
    <location>
        <begin position="50"/>
        <end position="59"/>
    </location>
</feature>